<dbReference type="InParanoid" id="A0A401GBZ2"/>
<dbReference type="Gene3D" id="3.90.180.10">
    <property type="entry name" value="Medium-chain alcohol dehydrogenases, catalytic domain"/>
    <property type="match status" value="1"/>
</dbReference>
<evidence type="ECO:0000256" key="6">
    <source>
        <dbReference type="ARBA" id="ARBA00023027"/>
    </source>
</evidence>
<keyword evidence="5" id="KW-0560">Oxidoreductase</keyword>
<dbReference type="Pfam" id="PF08240">
    <property type="entry name" value="ADH_N"/>
    <property type="match status" value="1"/>
</dbReference>
<dbReference type="Proteomes" id="UP000287166">
    <property type="component" value="Unassembled WGS sequence"/>
</dbReference>
<dbReference type="FunCoup" id="A0A401GBZ2">
    <property type="interactions" value="96"/>
</dbReference>
<dbReference type="InterPro" id="IPR013154">
    <property type="entry name" value="ADH-like_N"/>
</dbReference>
<dbReference type="Gene3D" id="3.40.50.720">
    <property type="entry name" value="NAD(P)-binding Rossmann-like Domain"/>
    <property type="match status" value="1"/>
</dbReference>
<dbReference type="InterPro" id="IPR013149">
    <property type="entry name" value="ADH-like_C"/>
</dbReference>
<evidence type="ECO:0000313" key="9">
    <source>
        <dbReference type="EMBL" id="GBE79680.1"/>
    </source>
</evidence>
<reference evidence="9 10" key="1">
    <citation type="journal article" date="2018" name="Sci. Rep.">
        <title>Genome sequence of the cauliflower mushroom Sparassis crispa (Hanabiratake) and its association with beneficial usage.</title>
        <authorList>
            <person name="Kiyama R."/>
            <person name="Furutani Y."/>
            <person name="Kawaguchi K."/>
            <person name="Nakanishi T."/>
        </authorList>
    </citation>
    <scope>NUCLEOTIDE SEQUENCE [LARGE SCALE GENOMIC DNA]</scope>
</reference>
<dbReference type="AlphaFoldDB" id="A0A401GBZ2"/>
<dbReference type="PROSITE" id="PS00059">
    <property type="entry name" value="ADH_ZINC"/>
    <property type="match status" value="1"/>
</dbReference>
<keyword evidence="10" id="KW-1185">Reference proteome</keyword>
<dbReference type="EMBL" id="BFAD01000002">
    <property type="protein sequence ID" value="GBE79680.1"/>
    <property type="molecule type" value="Genomic_DNA"/>
</dbReference>
<dbReference type="InterPro" id="IPR011032">
    <property type="entry name" value="GroES-like_sf"/>
</dbReference>
<dbReference type="PANTHER" id="PTHR43161">
    <property type="entry name" value="SORBITOL DEHYDROGENASE"/>
    <property type="match status" value="1"/>
</dbReference>
<evidence type="ECO:0000256" key="7">
    <source>
        <dbReference type="RuleBase" id="RU361277"/>
    </source>
</evidence>
<dbReference type="InterPro" id="IPR036291">
    <property type="entry name" value="NAD(P)-bd_dom_sf"/>
</dbReference>
<gene>
    <name evidence="9" type="ORF">SCP_0208800</name>
</gene>
<keyword evidence="6" id="KW-0520">NAD</keyword>
<name>A0A401GBZ2_9APHY</name>
<dbReference type="RefSeq" id="XP_027610593.1">
    <property type="nucleotide sequence ID" value="XM_027754792.1"/>
</dbReference>
<accession>A0A401GBZ2</accession>
<feature type="domain" description="Enoyl reductase (ER)" evidence="8">
    <location>
        <begin position="86"/>
        <end position="437"/>
    </location>
</feature>
<sequence length="451" mass="48316">MAGTSGRRRTLEPRPSAQCESIDGVLLLHLIPATKLPRESRPRHLSVGGPVSHPSSKVPLLAILPNLLPLSTLLSTMSTNPSFVLRAVEDVVYEERPIPDILDDEVLVEVKKTGICGSDVHYLVAGRIGDFIVKDPMVLGHESSGLISKVGKNVHTLQPGDRVAMEPGATCRVCEDCKRGRYELCPDIIFAATPPYDGTLARYYRIPADLCYKLPAQLSLEDGAMMEPLSVAVHAVANIAGLKTNQSVVVFGAGPVGLLCLAVARALGASRIISVDIVPSRLEFAKQYAATETYLPPKPEPNESKLAYSERNARTMKEKLGIEERGPKSIDLVVDASGAEVSIQTGIIVARRGGTYVQVGMGSAEITIPITTLLVKELNFKGSFRYGPGDYPLALALVSQGKIDLKPLVTHRYPFTAAIEAFETTKAGKSADGKGVIKAIISGPDVSPNDH</sequence>
<evidence type="ECO:0000256" key="3">
    <source>
        <dbReference type="ARBA" id="ARBA00022723"/>
    </source>
</evidence>
<dbReference type="InterPro" id="IPR020843">
    <property type="entry name" value="ER"/>
</dbReference>
<comment type="similarity">
    <text evidence="2 7">Belongs to the zinc-containing alcohol dehydrogenase family.</text>
</comment>
<dbReference type="PANTHER" id="PTHR43161:SF9">
    <property type="entry name" value="SORBITOL DEHYDROGENASE"/>
    <property type="match status" value="1"/>
</dbReference>
<dbReference type="GO" id="GO:0006062">
    <property type="term" value="P:sorbitol catabolic process"/>
    <property type="evidence" value="ECO:0007669"/>
    <property type="project" value="TreeGrafter"/>
</dbReference>
<evidence type="ECO:0000256" key="5">
    <source>
        <dbReference type="ARBA" id="ARBA00023002"/>
    </source>
</evidence>
<dbReference type="Pfam" id="PF00107">
    <property type="entry name" value="ADH_zinc_N"/>
    <property type="match status" value="1"/>
</dbReference>
<keyword evidence="3 7" id="KW-0479">Metal-binding</keyword>
<comment type="caution">
    <text evidence="9">The sequence shown here is derived from an EMBL/GenBank/DDBJ whole genome shotgun (WGS) entry which is preliminary data.</text>
</comment>
<organism evidence="9 10">
    <name type="scientific">Sparassis crispa</name>
    <dbReference type="NCBI Taxonomy" id="139825"/>
    <lineage>
        <taxon>Eukaryota</taxon>
        <taxon>Fungi</taxon>
        <taxon>Dikarya</taxon>
        <taxon>Basidiomycota</taxon>
        <taxon>Agaricomycotina</taxon>
        <taxon>Agaricomycetes</taxon>
        <taxon>Polyporales</taxon>
        <taxon>Sparassidaceae</taxon>
        <taxon>Sparassis</taxon>
    </lineage>
</organism>
<dbReference type="GO" id="GO:0008270">
    <property type="term" value="F:zinc ion binding"/>
    <property type="evidence" value="ECO:0007669"/>
    <property type="project" value="InterPro"/>
</dbReference>
<dbReference type="SUPFAM" id="SSF51735">
    <property type="entry name" value="NAD(P)-binding Rossmann-fold domains"/>
    <property type="match status" value="1"/>
</dbReference>
<dbReference type="GeneID" id="38776597"/>
<evidence type="ECO:0000256" key="4">
    <source>
        <dbReference type="ARBA" id="ARBA00022833"/>
    </source>
</evidence>
<protein>
    <submittedName>
        <fullName evidence="9">Probable D-xylulose reductase</fullName>
    </submittedName>
</protein>
<proteinExistence type="inferred from homology"/>
<dbReference type="OrthoDB" id="2148442at2759"/>
<evidence type="ECO:0000259" key="8">
    <source>
        <dbReference type="SMART" id="SM00829"/>
    </source>
</evidence>
<comment type="cofactor">
    <cofactor evidence="1 7">
        <name>Zn(2+)</name>
        <dbReference type="ChEBI" id="CHEBI:29105"/>
    </cofactor>
</comment>
<evidence type="ECO:0000313" key="10">
    <source>
        <dbReference type="Proteomes" id="UP000287166"/>
    </source>
</evidence>
<dbReference type="InterPro" id="IPR045306">
    <property type="entry name" value="SDH-like"/>
</dbReference>
<dbReference type="FunFam" id="3.40.50.720:FF:000068">
    <property type="entry name" value="Sorbitol dehydrogenase"/>
    <property type="match status" value="1"/>
</dbReference>
<dbReference type="SMART" id="SM00829">
    <property type="entry name" value="PKS_ER"/>
    <property type="match status" value="1"/>
</dbReference>
<dbReference type="GO" id="GO:0003939">
    <property type="term" value="F:L-iditol 2-dehydrogenase (NAD+) activity"/>
    <property type="evidence" value="ECO:0007669"/>
    <property type="project" value="TreeGrafter"/>
</dbReference>
<keyword evidence="4 7" id="KW-0862">Zinc</keyword>
<dbReference type="SUPFAM" id="SSF50129">
    <property type="entry name" value="GroES-like"/>
    <property type="match status" value="1"/>
</dbReference>
<dbReference type="STRING" id="139825.A0A401GBZ2"/>
<evidence type="ECO:0000256" key="2">
    <source>
        <dbReference type="ARBA" id="ARBA00008072"/>
    </source>
</evidence>
<evidence type="ECO:0000256" key="1">
    <source>
        <dbReference type="ARBA" id="ARBA00001947"/>
    </source>
</evidence>
<dbReference type="InterPro" id="IPR002328">
    <property type="entry name" value="ADH_Zn_CS"/>
</dbReference>
<dbReference type="CDD" id="cd05285">
    <property type="entry name" value="sorbitol_DH"/>
    <property type="match status" value="1"/>
</dbReference>